<dbReference type="RefSeq" id="WP_319012177.1">
    <property type="nucleotide sequence ID" value="NZ_JAWJZF010000485.1"/>
</dbReference>
<accession>A0ABU4KFC5</accession>
<dbReference type="SUPFAM" id="SSF56801">
    <property type="entry name" value="Acetyl-CoA synthetase-like"/>
    <property type="match status" value="1"/>
</dbReference>
<dbReference type="Pfam" id="PF00501">
    <property type="entry name" value="AMP-binding"/>
    <property type="match status" value="1"/>
</dbReference>
<proteinExistence type="predicted"/>
<dbReference type="Gene3D" id="3.40.50.12780">
    <property type="entry name" value="N-terminal domain of ligase-like"/>
    <property type="match status" value="1"/>
</dbReference>
<evidence type="ECO:0000259" key="1">
    <source>
        <dbReference type="Pfam" id="PF00501"/>
    </source>
</evidence>
<feature type="non-terminal residue" evidence="2">
    <location>
        <position position="97"/>
    </location>
</feature>
<sequence length="97" mass="10595">SIPVGRPIVGKRVYVLDERLRPVPVGVTGELYMAGVGLARGYVGQPGLTAERFVAHPHGTPGERVYRTGDLVRWRADGVLEFLGRADGQVKIRGFRV</sequence>
<gene>
    <name evidence="2" type="ORF">R2363_27925</name>
</gene>
<evidence type="ECO:0000313" key="2">
    <source>
        <dbReference type="EMBL" id="MDX2295990.1"/>
    </source>
</evidence>
<dbReference type="EMBL" id="JAWJZF010000485">
    <property type="protein sequence ID" value="MDX2295990.1"/>
    <property type="molecule type" value="Genomic_DNA"/>
</dbReference>
<dbReference type="InterPro" id="IPR042099">
    <property type="entry name" value="ANL_N_sf"/>
</dbReference>
<comment type="caution">
    <text evidence="2">The sequence shown here is derived from an EMBL/GenBank/DDBJ whole genome shotgun (WGS) entry which is preliminary data.</text>
</comment>
<feature type="non-terminal residue" evidence="2">
    <location>
        <position position="1"/>
    </location>
</feature>
<protein>
    <submittedName>
        <fullName evidence="2">AMP-binding protein</fullName>
    </submittedName>
</protein>
<dbReference type="InterPro" id="IPR000873">
    <property type="entry name" value="AMP-dep_synth/lig_dom"/>
</dbReference>
<organism evidence="2 3">
    <name type="scientific">Streptomyces roseolus</name>
    <dbReference type="NCBI Taxonomy" id="67358"/>
    <lineage>
        <taxon>Bacteria</taxon>
        <taxon>Bacillati</taxon>
        <taxon>Actinomycetota</taxon>
        <taxon>Actinomycetes</taxon>
        <taxon>Kitasatosporales</taxon>
        <taxon>Streptomycetaceae</taxon>
        <taxon>Streptomyces</taxon>
    </lineage>
</organism>
<dbReference type="Proteomes" id="UP001278571">
    <property type="component" value="Unassembled WGS sequence"/>
</dbReference>
<dbReference type="PANTHER" id="PTHR45527:SF1">
    <property type="entry name" value="FATTY ACID SYNTHASE"/>
    <property type="match status" value="1"/>
</dbReference>
<dbReference type="PANTHER" id="PTHR45527">
    <property type="entry name" value="NONRIBOSOMAL PEPTIDE SYNTHETASE"/>
    <property type="match status" value="1"/>
</dbReference>
<feature type="domain" description="AMP-dependent synthetase/ligase" evidence="1">
    <location>
        <begin position="4"/>
        <end position="42"/>
    </location>
</feature>
<keyword evidence="3" id="KW-1185">Reference proteome</keyword>
<name>A0ABU4KFC5_9ACTN</name>
<evidence type="ECO:0000313" key="3">
    <source>
        <dbReference type="Proteomes" id="UP001278571"/>
    </source>
</evidence>
<reference evidence="2 3" key="1">
    <citation type="submission" date="2023-10" db="EMBL/GenBank/DDBJ databases">
        <authorList>
            <person name="Wang X.X."/>
        </authorList>
    </citation>
    <scope>NUCLEOTIDE SEQUENCE [LARGE SCALE GENOMIC DNA]</scope>
    <source>
        <strain evidence="2 3">NBRC 12816</strain>
    </source>
</reference>